<feature type="compositionally biased region" description="Basic and acidic residues" evidence="1">
    <location>
        <begin position="1"/>
        <end position="11"/>
    </location>
</feature>
<proteinExistence type="predicted"/>
<keyword evidence="3" id="KW-0808">Transferase</keyword>
<feature type="region of interest" description="Disordered" evidence="1">
    <location>
        <begin position="1"/>
        <end position="32"/>
    </location>
</feature>
<dbReference type="AlphaFoldDB" id="A0A6L2MNH2"/>
<reference evidence="3" key="1">
    <citation type="journal article" date="2019" name="Sci. Rep.">
        <title>Draft genome of Tanacetum cinerariifolium, the natural source of mosquito coil.</title>
        <authorList>
            <person name="Yamashiro T."/>
            <person name="Shiraishi A."/>
            <person name="Satake H."/>
            <person name="Nakayama K."/>
        </authorList>
    </citation>
    <scope>NUCLEOTIDE SEQUENCE</scope>
</reference>
<comment type="caution">
    <text evidence="3">The sequence shown here is derived from an EMBL/GenBank/DDBJ whole genome shotgun (WGS) entry which is preliminary data.</text>
</comment>
<evidence type="ECO:0000313" key="3">
    <source>
        <dbReference type="EMBL" id="GEU73865.1"/>
    </source>
</evidence>
<feature type="domain" description="Integrase zinc-binding" evidence="2">
    <location>
        <begin position="209"/>
        <end position="262"/>
    </location>
</feature>
<dbReference type="GO" id="GO:0003964">
    <property type="term" value="F:RNA-directed DNA polymerase activity"/>
    <property type="evidence" value="ECO:0007669"/>
    <property type="project" value="UniProtKB-KW"/>
</dbReference>
<evidence type="ECO:0000259" key="2">
    <source>
        <dbReference type="Pfam" id="PF17921"/>
    </source>
</evidence>
<keyword evidence="3" id="KW-0548">Nucleotidyltransferase</keyword>
<dbReference type="SUPFAM" id="SSF56672">
    <property type="entry name" value="DNA/RNA polymerases"/>
    <property type="match status" value="1"/>
</dbReference>
<dbReference type="Gene3D" id="2.40.70.10">
    <property type="entry name" value="Acid Proteases"/>
    <property type="match status" value="1"/>
</dbReference>
<dbReference type="Pfam" id="PF17921">
    <property type="entry name" value="Integrase_H2C2"/>
    <property type="match status" value="1"/>
</dbReference>
<dbReference type="CDD" id="cd00303">
    <property type="entry name" value="retropepsin_like"/>
    <property type="match status" value="1"/>
</dbReference>
<organism evidence="3">
    <name type="scientific">Tanacetum cinerariifolium</name>
    <name type="common">Dalmatian daisy</name>
    <name type="synonym">Chrysanthemum cinerariifolium</name>
    <dbReference type="NCBI Taxonomy" id="118510"/>
    <lineage>
        <taxon>Eukaryota</taxon>
        <taxon>Viridiplantae</taxon>
        <taxon>Streptophyta</taxon>
        <taxon>Embryophyta</taxon>
        <taxon>Tracheophyta</taxon>
        <taxon>Spermatophyta</taxon>
        <taxon>Magnoliopsida</taxon>
        <taxon>eudicotyledons</taxon>
        <taxon>Gunneridae</taxon>
        <taxon>Pentapetalae</taxon>
        <taxon>asterids</taxon>
        <taxon>campanulids</taxon>
        <taxon>Asterales</taxon>
        <taxon>Asteraceae</taxon>
        <taxon>Asteroideae</taxon>
        <taxon>Anthemideae</taxon>
        <taxon>Anthemidinae</taxon>
        <taxon>Tanacetum</taxon>
    </lineage>
</organism>
<keyword evidence="3" id="KW-0695">RNA-directed DNA polymerase</keyword>
<gene>
    <name evidence="3" type="ORF">Tci_045843</name>
</gene>
<dbReference type="Gene3D" id="3.10.10.10">
    <property type="entry name" value="HIV Type 1 Reverse Transcriptase, subunit A, domain 1"/>
    <property type="match status" value="1"/>
</dbReference>
<dbReference type="InterPro" id="IPR021109">
    <property type="entry name" value="Peptidase_aspartic_dom_sf"/>
</dbReference>
<dbReference type="PANTHER" id="PTHR33067">
    <property type="entry name" value="RNA-DIRECTED DNA POLYMERASE-RELATED"/>
    <property type="match status" value="1"/>
</dbReference>
<dbReference type="InterPro" id="IPR041588">
    <property type="entry name" value="Integrase_H2C2"/>
</dbReference>
<dbReference type="PANTHER" id="PTHR33067:SF9">
    <property type="entry name" value="RNA-DIRECTED DNA POLYMERASE"/>
    <property type="match status" value="1"/>
</dbReference>
<dbReference type="InterPro" id="IPR043502">
    <property type="entry name" value="DNA/RNA_pol_sf"/>
</dbReference>
<dbReference type="EMBL" id="BKCJ010006771">
    <property type="protein sequence ID" value="GEU73865.1"/>
    <property type="molecule type" value="Genomic_DNA"/>
</dbReference>
<sequence>MSRAEIPDQRNRKTRATIPLCGNKEGKGKGNSPLTRTEVLNFVIVRSNAPHNLLLRRTAMQRMGIIVSTIHGAIKFYTPRGIGTVLSTYEQREKKLREASLKIMKGVLHCVDAKERIVVNDKYPDQMVVVRKQLPTNFKKKLQDLLRSNADIQMVEEDEYKTAFFAGKGIFYYQKMPFGLKNTGATYQRLVDKVFSDQIGRNHEAYVDDMAESIIEEIHEGSYGFNMEPRSMIFKVMKQGYYWPSMYMDAAKTIQDCTQCQAYFMMKKASNNDAITLLDESLFEAWEGYKLLIDQCPNHNMLLVTQIDTFYNGLTLRHPDTIDAAAGGTFISTTSSSSEIAALAQQMIKMRKYMLQTYRSNQQVNSVTPSCETCGGPHSYYECQAAGDYTQDVYATTRNYNSGGGARPEADYGPGAHFKSRNLAEALALMPKYANMLKDLLSNNEKLLGLKNTSLTENCLAILLKKLPEKLKDPGKFLIPYDFPELEKCMALANLGASINLIPLYVWQELILPELIPTRMTIELANRFVAYPADIADDVCIQVGKFTFPTDFVVVDYDINLCVPLILGRPFLRTARALADEYGEELQLRDDDEKLIFHADSTLKYPHKHGNEAIDMINFTNIT</sequence>
<protein>
    <submittedName>
        <fullName evidence="3">Reverse transcriptase domain-containing protein</fullName>
    </submittedName>
</protein>
<name>A0A6L2MNH2_TANCI</name>
<accession>A0A6L2MNH2</accession>
<evidence type="ECO:0000256" key="1">
    <source>
        <dbReference type="SAM" id="MobiDB-lite"/>
    </source>
</evidence>
<dbReference type="Gene3D" id="1.10.340.70">
    <property type="match status" value="1"/>
</dbReference>